<reference evidence="1" key="1">
    <citation type="submission" date="2022-07" db="EMBL/GenBank/DDBJ databases">
        <title>Isolation, identification, and degradation of a PFOSA degrading strain from sewage treatment plant.</title>
        <authorList>
            <person name="Zhang L."/>
            <person name="Huo Y."/>
        </authorList>
    </citation>
    <scope>NUCLEOTIDE SEQUENCE</scope>
    <source>
        <strain evidence="1">C1</strain>
    </source>
</reference>
<evidence type="ECO:0008006" key="3">
    <source>
        <dbReference type="Google" id="ProtNLM"/>
    </source>
</evidence>
<keyword evidence="2" id="KW-1185">Reference proteome</keyword>
<dbReference type="EMBL" id="CP101751">
    <property type="protein sequence ID" value="UUC44761.1"/>
    <property type="molecule type" value="Genomic_DNA"/>
</dbReference>
<dbReference type="Proteomes" id="UP001059844">
    <property type="component" value="Chromosome"/>
</dbReference>
<gene>
    <name evidence="1" type="ORF">NOX80_14120</name>
</gene>
<protein>
    <recommendedName>
        <fullName evidence="3">Lipoprotein</fullName>
    </recommendedName>
</protein>
<organism evidence="1 2">
    <name type="scientific">Flavobacterium cerinum</name>
    <dbReference type="NCBI Taxonomy" id="2502784"/>
    <lineage>
        <taxon>Bacteria</taxon>
        <taxon>Pseudomonadati</taxon>
        <taxon>Bacteroidota</taxon>
        <taxon>Flavobacteriia</taxon>
        <taxon>Flavobacteriales</taxon>
        <taxon>Flavobacteriaceae</taxon>
        <taxon>Flavobacterium</taxon>
    </lineage>
</organism>
<dbReference type="RefSeq" id="WP_256550445.1">
    <property type="nucleotide sequence ID" value="NZ_CP101751.1"/>
</dbReference>
<evidence type="ECO:0000313" key="1">
    <source>
        <dbReference type="EMBL" id="UUC44761.1"/>
    </source>
</evidence>
<accession>A0ABY5IPK5</accession>
<proteinExistence type="predicted"/>
<name>A0ABY5IPK5_9FLAO</name>
<evidence type="ECO:0000313" key="2">
    <source>
        <dbReference type="Proteomes" id="UP001059844"/>
    </source>
</evidence>
<sequence length="275" mass="32768">MDREQKSPTSQSRHDVSGYFKTTLKHIIYILTITIGLLSCNNQHKQVDKVTIANADTKTVKIDNSQYYTQQDTILIATEISDTLRFTKSDFNKIVDEHPELFQEFPEHPDKLYYCFVKSVDFGSEQGQDVYYALYAYFLKQKNGIAKYAQQRKNLIEIYSRINSLFGHFQYGGTYFGHQQIRILGYAEYSVYLFPKEKNKFDKTYDINKQKELYIKSLRQLIEDESKIDFETLGKEKVERTKKLNEIVDELDSLITDNFYLRRTQEFHYRNYEYY</sequence>